<gene>
    <name evidence="2" type="ORF">SAMN05660226_01191</name>
</gene>
<dbReference type="GO" id="GO:0003824">
    <property type="term" value="F:catalytic activity"/>
    <property type="evidence" value="ECO:0007669"/>
    <property type="project" value="UniProtKB-ARBA"/>
</dbReference>
<dbReference type="STRING" id="623280.SAMN05660226_01191"/>
<dbReference type="PANTHER" id="PTHR42964:SF1">
    <property type="entry name" value="POLYKETIDE BIOSYNTHESIS ENOYL-COA HYDRATASE PKSH-RELATED"/>
    <property type="match status" value="1"/>
</dbReference>
<name>A0A1T5AYH9_9SPHI</name>
<dbReference type="SUPFAM" id="SSF52096">
    <property type="entry name" value="ClpP/crotonase"/>
    <property type="match status" value="1"/>
</dbReference>
<dbReference type="Proteomes" id="UP000190541">
    <property type="component" value="Unassembled WGS sequence"/>
</dbReference>
<dbReference type="InterPro" id="IPR001753">
    <property type="entry name" value="Enoyl-CoA_hydra/iso"/>
</dbReference>
<dbReference type="Pfam" id="PF00378">
    <property type="entry name" value="ECH_1"/>
    <property type="match status" value="1"/>
</dbReference>
<dbReference type="Gene3D" id="3.90.226.10">
    <property type="entry name" value="2-enoyl-CoA Hydratase, Chain A, domain 1"/>
    <property type="match status" value="1"/>
</dbReference>
<dbReference type="RefSeq" id="WP_079715868.1">
    <property type="nucleotide sequence ID" value="NZ_FUYS01000002.1"/>
</dbReference>
<proteinExistence type="inferred from homology"/>
<evidence type="ECO:0000256" key="1">
    <source>
        <dbReference type="ARBA" id="ARBA00005254"/>
    </source>
</evidence>
<dbReference type="EMBL" id="FUYS01000002">
    <property type="protein sequence ID" value="SKB40068.1"/>
    <property type="molecule type" value="Genomic_DNA"/>
</dbReference>
<reference evidence="2 3" key="1">
    <citation type="submission" date="2017-02" db="EMBL/GenBank/DDBJ databases">
        <authorList>
            <person name="Peterson S.W."/>
        </authorList>
    </citation>
    <scope>NUCLEOTIDE SEQUENCE [LARGE SCALE GENOMIC DNA]</scope>
    <source>
        <strain evidence="2 3">DSM 22899</strain>
    </source>
</reference>
<accession>A0A1T5AYH9</accession>
<evidence type="ECO:0000313" key="3">
    <source>
        <dbReference type="Proteomes" id="UP000190541"/>
    </source>
</evidence>
<evidence type="ECO:0000313" key="2">
    <source>
        <dbReference type="EMBL" id="SKB40068.1"/>
    </source>
</evidence>
<comment type="similarity">
    <text evidence="1">Belongs to the enoyl-CoA hydratase/isomerase family.</text>
</comment>
<protein>
    <submittedName>
        <fullName evidence="2">Methylglutaconyl-CoA hydratase</fullName>
    </submittedName>
</protein>
<dbReference type="PANTHER" id="PTHR42964">
    <property type="entry name" value="ENOYL-COA HYDRATASE"/>
    <property type="match status" value="1"/>
</dbReference>
<dbReference type="InterPro" id="IPR029045">
    <property type="entry name" value="ClpP/crotonase-like_dom_sf"/>
</dbReference>
<dbReference type="CDD" id="cd06558">
    <property type="entry name" value="crotonase-like"/>
    <property type="match status" value="1"/>
</dbReference>
<dbReference type="OrthoDB" id="9775794at2"/>
<keyword evidence="3" id="KW-1185">Reference proteome</keyword>
<dbReference type="InterPro" id="IPR051683">
    <property type="entry name" value="Enoyl-CoA_Hydratase/Isomerase"/>
</dbReference>
<sequence>MDSGFVKTAIDTSGLAIITFGHPVHNALPSNLLTQLREHIETASASMATKLILLQSSGEGAFCAGASFDELLTLADEQAGTAFFSRVADVINAIRKSTKLVIGRVQGKAVGGGVGLIASCDYCFASEKAAVKLSEISIHLGPFVIAPALARKIGVSALTALSLNPTVFFDAQWALQHGLFHTVMPSVDDLDDKVHGFCMSLLNTNQEALLALKKTLWRGTEDWDELLYEQAAISGRLAVGAEIKQQLNSIKKSK</sequence>
<dbReference type="AlphaFoldDB" id="A0A1T5AYH9"/>
<organism evidence="2 3">
    <name type="scientific">Parapedobacter luteus</name>
    <dbReference type="NCBI Taxonomy" id="623280"/>
    <lineage>
        <taxon>Bacteria</taxon>
        <taxon>Pseudomonadati</taxon>
        <taxon>Bacteroidota</taxon>
        <taxon>Sphingobacteriia</taxon>
        <taxon>Sphingobacteriales</taxon>
        <taxon>Sphingobacteriaceae</taxon>
        <taxon>Parapedobacter</taxon>
    </lineage>
</organism>